<keyword evidence="1 2" id="KW-0597">Phosphoprotein</keyword>
<evidence type="ECO:0000313" key="5">
    <source>
        <dbReference type="Proteomes" id="UP000070186"/>
    </source>
</evidence>
<dbReference type="GO" id="GO:0000160">
    <property type="term" value="P:phosphorelay signal transduction system"/>
    <property type="evidence" value="ECO:0007669"/>
    <property type="project" value="InterPro"/>
</dbReference>
<evidence type="ECO:0000256" key="2">
    <source>
        <dbReference type="PROSITE-ProRule" id="PRU00169"/>
    </source>
</evidence>
<organism evidence="4 5">
    <name type="scientific">Dechloromonas denitrificans</name>
    <dbReference type="NCBI Taxonomy" id="281362"/>
    <lineage>
        <taxon>Bacteria</taxon>
        <taxon>Pseudomonadati</taxon>
        <taxon>Pseudomonadota</taxon>
        <taxon>Betaproteobacteria</taxon>
        <taxon>Rhodocyclales</taxon>
        <taxon>Azonexaceae</taxon>
        <taxon>Dechloromonas</taxon>
    </lineage>
</organism>
<dbReference type="InterPro" id="IPR001789">
    <property type="entry name" value="Sig_transdc_resp-reg_receiver"/>
</dbReference>
<dbReference type="Gene3D" id="3.40.50.2300">
    <property type="match status" value="1"/>
</dbReference>
<keyword evidence="5" id="KW-1185">Reference proteome</keyword>
<dbReference type="PROSITE" id="PS50110">
    <property type="entry name" value="RESPONSE_REGULATORY"/>
    <property type="match status" value="1"/>
</dbReference>
<evidence type="ECO:0000256" key="1">
    <source>
        <dbReference type="ARBA" id="ARBA00022553"/>
    </source>
</evidence>
<dbReference type="PANTHER" id="PTHR44591">
    <property type="entry name" value="STRESS RESPONSE REGULATOR PROTEIN 1"/>
    <property type="match status" value="1"/>
</dbReference>
<dbReference type="Proteomes" id="UP000070186">
    <property type="component" value="Unassembled WGS sequence"/>
</dbReference>
<dbReference type="SUPFAM" id="SSF52172">
    <property type="entry name" value="CheY-like"/>
    <property type="match status" value="1"/>
</dbReference>
<dbReference type="SMART" id="SM00448">
    <property type="entry name" value="REC"/>
    <property type="match status" value="1"/>
</dbReference>
<dbReference type="EMBL" id="LODL01000013">
    <property type="protein sequence ID" value="KXB31553.1"/>
    <property type="molecule type" value="Genomic_DNA"/>
</dbReference>
<proteinExistence type="predicted"/>
<evidence type="ECO:0000313" key="4">
    <source>
        <dbReference type="EMBL" id="KXB31553.1"/>
    </source>
</evidence>
<protein>
    <recommendedName>
        <fullName evidence="3">Response regulatory domain-containing protein</fullName>
    </recommendedName>
</protein>
<evidence type="ECO:0000259" key="3">
    <source>
        <dbReference type="PROSITE" id="PS50110"/>
    </source>
</evidence>
<dbReference type="InterPro" id="IPR011006">
    <property type="entry name" value="CheY-like_superfamily"/>
</dbReference>
<accession>A0A133XKU8</accession>
<dbReference type="InterPro" id="IPR050595">
    <property type="entry name" value="Bact_response_regulator"/>
</dbReference>
<feature type="modified residue" description="4-aspartylphosphate" evidence="2">
    <location>
        <position position="47"/>
    </location>
</feature>
<dbReference type="STRING" id="281362.AT959_06595"/>
<sequence length="253" mass="27958">MVDDEENILSSLKRLLRRDGYRILTASGGEAGLEILAANAVDVIISDQRMPNMTGVEFLRRVKTLYPDTVRLVLSGYTEFQSITDAINEGAIYKFLTKPWDDEQLRASILEAFRIKALADENRRLSDELLLANQQLRVVLDEKQRQLQRDEVVLGIGQEILQLVPLPIIGLDDDDMVVFANAEADRLFGQGAPLIGSFAQAVLPPALLDIIGGAVGEHRWAQGGLDWPVNYQRIGFNAATQGRVLVLGPAARP</sequence>
<reference evidence="4 5" key="1">
    <citation type="submission" date="2015-12" db="EMBL/GenBank/DDBJ databases">
        <title>Nitrous oxide reduction kinetics distinguish bacteria harboring typical versus atypical NosZ.</title>
        <authorList>
            <person name="Yoon S."/>
            <person name="Nissen S."/>
            <person name="Park D."/>
            <person name="Sanford R.A."/>
            <person name="Loeffler F.E."/>
        </authorList>
    </citation>
    <scope>NUCLEOTIDE SEQUENCE [LARGE SCALE GENOMIC DNA]</scope>
    <source>
        <strain evidence="4 5">ATCC BAA-841</strain>
    </source>
</reference>
<dbReference type="CDD" id="cd17569">
    <property type="entry name" value="REC_HupR-like"/>
    <property type="match status" value="1"/>
</dbReference>
<dbReference type="AlphaFoldDB" id="A0A133XKU8"/>
<dbReference type="Pfam" id="PF00072">
    <property type="entry name" value="Response_reg"/>
    <property type="match status" value="1"/>
</dbReference>
<name>A0A133XKU8_9RHOO</name>
<gene>
    <name evidence="4" type="ORF">AT959_06595</name>
</gene>
<feature type="domain" description="Response regulatory" evidence="3">
    <location>
        <begin position="1"/>
        <end position="113"/>
    </location>
</feature>
<comment type="caution">
    <text evidence="4">The sequence shown here is derived from an EMBL/GenBank/DDBJ whole genome shotgun (WGS) entry which is preliminary data.</text>
</comment>
<dbReference type="PANTHER" id="PTHR44591:SF19">
    <property type="entry name" value="TWO-COMPONENT RESPONSE REGULATOR-RELATED"/>
    <property type="match status" value="1"/>
</dbReference>